<comment type="subcellular location">
    <subcellularLocation>
        <location evidence="9">Cell inner membrane</location>
        <topology evidence="9">Multi-pass membrane protein</topology>
    </subcellularLocation>
    <subcellularLocation>
        <location evidence="1">Cell membrane</location>
        <topology evidence="1">Multi-pass membrane protein</topology>
    </subcellularLocation>
</comment>
<dbReference type="Pfam" id="PF01061">
    <property type="entry name" value="ABC2_membrane"/>
    <property type="match status" value="1"/>
</dbReference>
<dbReference type="InterPro" id="IPR013525">
    <property type="entry name" value="ABC2_TM"/>
</dbReference>
<evidence type="ECO:0000256" key="2">
    <source>
        <dbReference type="ARBA" id="ARBA00007783"/>
    </source>
</evidence>
<dbReference type="PROSITE" id="PS51012">
    <property type="entry name" value="ABC_TM2"/>
    <property type="match status" value="1"/>
</dbReference>
<name>A1TUP9_PARC0</name>
<dbReference type="EMBL" id="CP000512">
    <property type="protein sequence ID" value="ABM34687.1"/>
    <property type="molecule type" value="Genomic_DNA"/>
</dbReference>
<evidence type="ECO:0000256" key="6">
    <source>
        <dbReference type="ARBA" id="ARBA00022989"/>
    </source>
</evidence>
<keyword evidence="5 9" id="KW-0812">Transmembrane</keyword>
<dbReference type="eggNOG" id="COG1682">
    <property type="taxonomic scope" value="Bacteria"/>
</dbReference>
<dbReference type="GO" id="GO:0005886">
    <property type="term" value="C:plasma membrane"/>
    <property type="evidence" value="ECO:0007669"/>
    <property type="project" value="UniProtKB-SubCell"/>
</dbReference>
<reference evidence="11 12" key="1">
    <citation type="submission" date="2006-12" db="EMBL/GenBank/DDBJ databases">
        <title>Complete sequence of Acidovorax avenae subsp. citrulli AAC00-1.</title>
        <authorList>
            <consortium name="US DOE Joint Genome Institute"/>
            <person name="Copeland A."/>
            <person name="Lucas S."/>
            <person name="Lapidus A."/>
            <person name="Barry K."/>
            <person name="Detter J.C."/>
            <person name="Glavina del Rio T."/>
            <person name="Dalin E."/>
            <person name="Tice H."/>
            <person name="Pitluck S."/>
            <person name="Kiss H."/>
            <person name="Brettin T."/>
            <person name="Bruce D."/>
            <person name="Han C."/>
            <person name="Tapia R."/>
            <person name="Gilna P."/>
            <person name="Schmutz J."/>
            <person name="Larimer F."/>
            <person name="Land M."/>
            <person name="Hauser L."/>
            <person name="Kyrpides N."/>
            <person name="Kim E."/>
            <person name="Stahl D."/>
            <person name="Richardson P."/>
        </authorList>
    </citation>
    <scope>NUCLEOTIDE SEQUENCE [LARGE SCALE GENOMIC DNA]</scope>
    <source>
        <strain evidence="11 12">AAC00-1</strain>
    </source>
</reference>
<organism evidence="11 12">
    <name type="scientific">Paracidovorax citrulli (strain AAC00-1)</name>
    <name type="common">Acidovorax citrulli</name>
    <dbReference type="NCBI Taxonomy" id="397945"/>
    <lineage>
        <taxon>Bacteria</taxon>
        <taxon>Pseudomonadati</taxon>
        <taxon>Pseudomonadota</taxon>
        <taxon>Betaproteobacteria</taxon>
        <taxon>Burkholderiales</taxon>
        <taxon>Comamonadaceae</taxon>
        <taxon>Paracidovorax</taxon>
    </lineage>
</organism>
<keyword evidence="6 9" id="KW-1133">Transmembrane helix</keyword>
<dbReference type="InterPro" id="IPR047817">
    <property type="entry name" value="ABC2_TM_bact-type"/>
</dbReference>
<evidence type="ECO:0000256" key="4">
    <source>
        <dbReference type="ARBA" id="ARBA00022475"/>
    </source>
</evidence>
<dbReference type="PANTHER" id="PTHR30413:SF10">
    <property type="entry name" value="CAPSULE POLYSACCHARIDE EXPORT INNER-MEMBRANE PROTEIN CTRC"/>
    <property type="match status" value="1"/>
</dbReference>
<protein>
    <recommendedName>
        <fullName evidence="9">Transport permease protein</fullName>
    </recommendedName>
</protein>
<accession>A1TUP9</accession>
<evidence type="ECO:0000256" key="7">
    <source>
        <dbReference type="ARBA" id="ARBA00023047"/>
    </source>
</evidence>
<gene>
    <name evidence="11" type="ordered locus">Aave_4146</name>
</gene>
<evidence type="ECO:0000256" key="1">
    <source>
        <dbReference type="ARBA" id="ARBA00004651"/>
    </source>
</evidence>
<dbReference type="HOGENOM" id="CLU_060703_1_1_4"/>
<evidence type="ECO:0000259" key="10">
    <source>
        <dbReference type="PROSITE" id="PS51012"/>
    </source>
</evidence>
<dbReference type="GO" id="GO:0140359">
    <property type="term" value="F:ABC-type transporter activity"/>
    <property type="evidence" value="ECO:0007669"/>
    <property type="project" value="InterPro"/>
</dbReference>
<keyword evidence="4 9" id="KW-1003">Cell membrane</keyword>
<evidence type="ECO:0000256" key="9">
    <source>
        <dbReference type="RuleBase" id="RU361157"/>
    </source>
</evidence>
<keyword evidence="3 9" id="KW-0813">Transport</keyword>
<keyword evidence="7" id="KW-0625">Polysaccharide transport</keyword>
<evidence type="ECO:0000256" key="5">
    <source>
        <dbReference type="ARBA" id="ARBA00022692"/>
    </source>
</evidence>
<dbReference type="PANTHER" id="PTHR30413">
    <property type="entry name" value="INNER MEMBRANE TRANSPORT PERMEASE"/>
    <property type="match status" value="1"/>
</dbReference>
<evidence type="ECO:0000313" key="11">
    <source>
        <dbReference type="EMBL" id="ABM34687.1"/>
    </source>
</evidence>
<dbReference type="KEGG" id="aav:Aave_4146"/>
<evidence type="ECO:0000256" key="8">
    <source>
        <dbReference type="ARBA" id="ARBA00023136"/>
    </source>
</evidence>
<keyword evidence="7" id="KW-0762">Sugar transport</keyword>
<feature type="transmembrane region" description="Helical" evidence="9">
    <location>
        <begin position="221"/>
        <end position="241"/>
    </location>
</feature>
<dbReference type="GO" id="GO:0015774">
    <property type="term" value="P:polysaccharide transport"/>
    <property type="evidence" value="ECO:0007669"/>
    <property type="project" value="UniProtKB-KW"/>
</dbReference>
<feature type="transmembrane region" description="Helical" evidence="9">
    <location>
        <begin position="162"/>
        <end position="188"/>
    </location>
</feature>
<dbReference type="AlphaFoldDB" id="A1TUP9"/>
<dbReference type="Proteomes" id="UP000002596">
    <property type="component" value="Chromosome"/>
</dbReference>
<feature type="transmembrane region" description="Helical" evidence="9">
    <location>
        <begin position="127"/>
        <end position="150"/>
    </location>
</feature>
<dbReference type="STRING" id="397945.Aave_4146"/>
<feature type="transmembrane region" description="Helical" evidence="9">
    <location>
        <begin position="194"/>
        <end position="214"/>
    </location>
</feature>
<sequence>MPGGQRPPLMVFFMQTLRNEWRAIWSARSLVWVLTLREVAARHAGTAVGILWPYLQPLLTVAAYYLVFDVVFSMRLGSGAPTHAVGTFLVVGALPWMAFCDAVSRGMNSLIEAGGMLQKNPLPPVLFTTRAVLASGVIFGPLLVLVALVYTPLHGVRPALLAMVPLLALQLLLCLLIGYLLAILAAALRDTVQIVGFLLSVGIYLTPILFPLSMFPENWRWVLWLNPMTALVIGYQQVLLLGDWPPAGVWLAGAAWLVVVAMALNVVVRRSRDQLVDWL</sequence>
<proteinExistence type="inferred from homology"/>
<comment type="similarity">
    <text evidence="2 9">Belongs to the ABC-2 integral membrane protein family.</text>
</comment>
<evidence type="ECO:0000256" key="3">
    <source>
        <dbReference type="ARBA" id="ARBA00022448"/>
    </source>
</evidence>
<keyword evidence="8 9" id="KW-0472">Membrane</keyword>
<evidence type="ECO:0000313" key="12">
    <source>
        <dbReference type="Proteomes" id="UP000002596"/>
    </source>
</evidence>
<dbReference type="GO" id="GO:0015920">
    <property type="term" value="P:lipopolysaccharide transport"/>
    <property type="evidence" value="ECO:0007669"/>
    <property type="project" value="TreeGrafter"/>
</dbReference>
<feature type="transmembrane region" description="Helical" evidence="9">
    <location>
        <begin position="84"/>
        <end position="107"/>
    </location>
</feature>
<feature type="transmembrane region" description="Helical" evidence="9">
    <location>
        <begin position="51"/>
        <end position="72"/>
    </location>
</feature>
<feature type="transmembrane region" description="Helical" evidence="9">
    <location>
        <begin position="247"/>
        <end position="268"/>
    </location>
</feature>
<feature type="domain" description="ABC transmembrane type-2" evidence="10">
    <location>
        <begin position="48"/>
        <end position="272"/>
    </location>
</feature>